<evidence type="ECO:0000256" key="3">
    <source>
        <dbReference type="ARBA" id="ARBA00008954"/>
    </source>
</evidence>
<evidence type="ECO:0000256" key="9">
    <source>
        <dbReference type="RuleBase" id="RU365036"/>
    </source>
</evidence>
<evidence type="ECO:0000313" key="11">
    <source>
        <dbReference type="Proteomes" id="UP001172681"/>
    </source>
</evidence>
<organism evidence="10 11">
    <name type="scientific">Knufia peltigerae</name>
    <dbReference type="NCBI Taxonomy" id="1002370"/>
    <lineage>
        <taxon>Eukaryota</taxon>
        <taxon>Fungi</taxon>
        <taxon>Dikarya</taxon>
        <taxon>Ascomycota</taxon>
        <taxon>Pezizomycotina</taxon>
        <taxon>Eurotiomycetes</taxon>
        <taxon>Chaetothyriomycetidae</taxon>
        <taxon>Chaetothyriales</taxon>
        <taxon>Trichomeriaceae</taxon>
        <taxon>Knufia</taxon>
    </lineage>
</organism>
<dbReference type="EC" id="2.6.1.13" evidence="4 9"/>
<evidence type="ECO:0000256" key="5">
    <source>
        <dbReference type="ARBA" id="ARBA00022576"/>
    </source>
</evidence>
<evidence type="ECO:0000313" key="10">
    <source>
        <dbReference type="EMBL" id="KAJ9646272.1"/>
    </source>
</evidence>
<sequence length="438" mass="46552">MGSMGYSPATAEVNNDYDVRIAGGFAPLPVALERTEGSMAYDVDGKPYIDFLSMIAVNNMGHGHPKIVDAAVNAIKTGATVNLAFQSPCYGKLAKKITGMFGYDRFVCLTSGGEAADAALKIARKWGHLVKGIPLGECHILSTACCYHGVGLGTLSTASRKSSLFQPYLPNTGAITPTGLPIRFGHLEDLRRAFELDGSSIAAFIIEPIQGAAGVIVPPEDYLVGVEELCKKHNVLFIADEIQTGLGRCGYPLYTQKYGLHPDLVILGKALSGGVYPVSGVLGDNNIMELLDPYEIGSTMAANPPGCAAALAALDVLVDEDLSTRARKMGDLLISTLKALNPPHVKQYMGEGLLWAIVLDEKPPQVTSRRLIALLAQRGVLANAIKGGRVRICPPLTISEDLLVEGAKIIADALTDLEAHPAGLPGETVDLKYPQYMK</sequence>
<dbReference type="GO" id="GO:0005737">
    <property type="term" value="C:cytoplasm"/>
    <property type="evidence" value="ECO:0007669"/>
    <property type="project" value="TreeGrafter"/>
</dbReference>
<dbReference type="GO" id="GO:0042802">
    <property type="term" value="F:identical protein binding"/>
    <property type="evidence" value="ECO:0007669"/>
    <property type="project" value="TreeGrafter"/>
</dbReference>
<dbReference type="CDD" id="cd00610">
    <property type="entry name" value="OAT_like"/>
    <property type="match status" value="1"/>
</dbReference>
<comment type="pathway">
    <text evidence="2 9">Amino-acid biosynthesis; L-proline biosynthesis; L-glutamate 5-semialdehyde from L-ornithine: step 1/1.</text>
</comment>
<dbReference type="Gene3D" id="3.40.640.10">
    <property type="entry name" value="Type I PLP-dependent aspartate aminotransferase-like (Major domain)"/>
    <property type="match status" value="1"/>
</dbReference>
<dbReference type="SUPFAM" id="SSF53383">
    <property type="entry name" value="PLP-dependent transferases"/>
    <property type="match status" value="1"/>
</dbReference>
<dbReference type="PIRSF" id="PIRSF000521">
    <property type="entry name" value="Transaminase_4ab_Lys_Orn"/>
    <property type="match status" value="1"/>
</dbReference>
<comment type="caution">
    <text evidence="10">The sequence shown here is derived from an EMBL/GenBank/DDBJ whole genome shotgun (WGS) entry which is preliminary data.</text>
</comment>
<dbReference type="InterPro" id="IPR015422">
    <property type="entry name" value="PyrdxlP-dep_Trfase_small"/>
</dbReference>
<accession>A0AA38YFW8</accession>
<dbReference type="InterPro" id="IPR010164">
    <property type="entry name" value="Orn_aminotrans"/>
</dbReference>
<dbReference type="GO" id="GO:0019544">
    <property type="term" value="P:L-arginine catabolic process to L-glutamate"/>
    <property type="evidence" value="ECO:0007669"/>
    <property type="project" value="TreeGrafter"/>
</dbReference>
<dbReference type="InterPro" id="IPR015424">
    <property type="entry name" value="PyrdxlP-dep_Trfase"/>
</dbReference>
<comment type="catalytic activity">
    <reaction evidence="9">
        <text>a 2-oxocarboxylate + L-ornithine = L-glutamate 5-semialdehyde + an L-alpha-amino acid</text>
        <dbReference type="Rhea" id="RHEA:13877"/>
        <dbReference type="ChEBI" id="CHEBI:35179"/>
        <dbReference type="ChEBI" id="CHEBI:46911"/>
        <dbReference type="ChEBI" id="CHEBI:58066"/>
        <dbReference type="ChEBI" id="CHEBI:59869"/>
        <dbReference type="EC" id="2.6.1.13"/>
    </reaction>
</comment>
<dbReference type="Pfam" id="PF00202">
    <property type="entry name" value="Aminotran_3"/>
    <property type="match status" value="1"/>
</dbReference>
<dbReference type="PANTHER" id="PTHR11986:SF18">
    <property type="entry name" value="ORNITHINE AMINOTRANSFERASE, MITOCHONDRIAL"/>
    <property type="match status" value="1"/>
</dbReference>
<dbReference type="InterPro" id="IPR005814">
    <property type="entry name" value="Aminotrans_3"/>
</dbReference>
<evidence type="ECO:0000256" key="4">
    <source>
        <dbReference type="ARBA" id="ARBA00012924"/>
    </source>
</evidence>
<dbReference type="AlphaFoldDB" id="A0AA38YFW8"/>
<reference evidence="10" key="1">
    <citation type="submission" date="2022-10" db="EMBL/GenBank/DDBJ databases">
        <title>Culturing micro-colonial fungi from biological soil crusts in the Mojave desert and describing Neophaeococcomyces mojavensis, and introducing the new genera and species Taxawa tesnikishii.</title>
        <authorList>
            <person name="Kurbessoian T."/>
            <person name="Stajich J.E."/>
        </authorList>
    </citation>
    <scope>NUCLEOTIDE SEQUENCE</scope>
    <source>
        <strain evidence="10">TK_35</strain>
    </source>
</reference>
<keyword evidence="5 9" id="KW-0032">Aminotransferase</keyword>
<dbReference type="FunFam" id="3.40.640.10:FF:000011">
    <property type="entry name" value="Ornithine aminotransferase"/>
    <property type="match status" value="1"/>
</dbReference>
<comment type="cofactor">
    <cofactor evidence="1 9">
        <name>pyridoxal 5'-phosphate</name>
        <dbReference type="ChEBI" id="CHEBI:597326"/>
    </cofactor>
</comment>
<dbReference type="PROSITE" id="PS00600">
    <property type="entry name" value="AA_TRANSFER_CLASS_3"/>
    <property type="match status" value="1"/>
</dbReference>
<dbReference type="NCBIfam" id="TIGR01885">
    <property type="entry name" value="Orn_aminotrans"/>
    <property type="match status" value="1"/>
</dbReference>
<evidence type="ECO:0000256" key="6">
    <source>
        <dbReference type="ARBA" id="ARBA00022679"/>
    </source>
</evidence>
<name>A0AA38YFW8_9EURO</name>
<evidence type="ECO:0000256" key="2">
    <source>
        <dbReference type="ARBA" id="ARBA00004998"/>
    </source>
</evidence>
<dbReference type="InterPro" id="IPR050103">
    <property type="entry name" value="Class-III_PLP-dep_AT"/>
</dbReference>
<evidence type="ECO:0000256" key="8">
    <source>
        <dbReference type="RuleBase" id="RU003560"/>
    </source>
</evidence>
<evidence type="ECO:0000256" key="7">
    <source>
        <dbReference type="ARBA" id="ARBA00022898"/>
    </source>
</evidence>
<evidence type="ECO:0000256" key="1">
    <source>
        <dbReference type="ARBA" id="ARBA00001933"/>
    </source>
</evidence>
<keyword evidence="11" id="KW-1185">Reference proteome</keyword>
<dbReference type="GO" id="GO:0004587">
    <property type="term" value="F:ornithine aminotransferase activity"/>
    <property type="evidence" value="ECO:0007669"/>
    <property type="project" value="UniProtKB-EC"/>
</dbReference>
<dbReference type="PANTHER" id="PTHR11986">
    <property type="entry name" value="AMINOTRANSFERASE CLASS III"/>
    <property type="match status" value="1"/>
</dbReference>
<dbReference type="InterPro" id="IPR015421">
    <property type="entry name" value="PyrdxlP-dep_Trfase_major"/>
</dbReference>
<dbReference type="EMBL" id="JAPDRN010000003">
    <property type="protein sequence ID" value="KAJ9646272.1"/>
    <property type="molecule type" value="Genomic_DNA"/>
</dbReference>
<dbReference type="Proteomes" id="UP001172681">
    <property type="component" value="Unassembled WGS sequence"/>
</dbReference>
<dbReference type="GO" id="GO:0010121">
    <property type="term" value="P:L-arginine catabolic process to proline via ornithine"/>
    <property type="evidence" value="ECO:0007669"/>
    <property type="project" value="TreeGrafter"/>
</dbReference>
<keyword evidence="6 9" id="KW-0808">Transferase</keyword>
<protein>
    <recommendedName>
        <fullName evidence="4 9">Ornithine aminotransferase</fullName>
        <ecNumber evidence="4 9">2.6.1.13</ecNumber>
    </recommendedName>
</protein>
<dbReference type="InterPro" id="IPR049704">
    <property type="entry name" value="Aminotrans_3_PPA_site"/>
</dbReference>
<dbReference type="Gene3D" id="3.90.1150.10">
    <property type="entry name" value="Aspartate Aminotransferase, domain 1"/>
    <property type="match status" value="1"/>
</dbReference>
<gene>
    <name evidence="10" type="ORF">H2204_000935</name>
</gene>
<comment type="similarity">
    <text evidence="3 8">Belongs to the class-III pyridoxal-phosphate-dependent aminotransferase family.</text>
</comment>
<proteinExistence type="inferred from homology"/>
<dbReference type="GO" id="GO:0030170">
    <property type="term" value="F:pyridoxal phosphate binding"/>
    <property type="evidence" value="ECO:0007669"/>
    <property type="project" value="InterPro"/>
</dbReference>
<keyword evidence="7 8" id="KW-0663">Pyridoxal phosphate</keyword>